<dbReference type="GO" id="GO:0046872">
    <property type="term" value="F:metal ion binding"/>
    <property type="evidence" value="ECO:0007669"/>
    <property type="project" value="UniProtKB-KW"/>
</dbReference>
<dbReference type="PRINTS" id="PR00866">
    <property type="entry name" value="RNADNAPOLMS"/>
</dbReference>
<dbReference type="EC" id="2.7.7.49" evidence="1"/>
<dbReference type="InterPro" id="IPR000123">
    <property type="entry name" value="Reverse_transcriptase_msDNA"/>
</dbReference>
<evidence type="ECO:0000256" key="8">
    <source>
        <dbReference type="ARBA" id="ARBA00034120"/>
    </source>
</evidence>
<dbReference type="KEGG" id="lbq:CKQ53_08445"/>
<evidence type="ECO:0000313" key="12">
    <source>
        <dbReference type="Proteomes" id="UP000263881"/>
    </source>
</evidence>
<evidence type="ECO:0000256" key="5">
    <source>
        <dbReference type="ARBA" id="ARBA00022842"/>
    </source>
</evidence>
<dbReference type="SUPFAM" id="SSF56672">
    <property type="entry name" value="DNA/RNA polymerases"/>
    <property type="match status" value="1"/>
</dbReference>
<dbReference type="EMBL" id="CP023009">
    <property type="protein sequence ID" value="AXW87008.1"/>
    <property type="molecule type" value="Genomic_DNA"/>
</dbReference>
<dbReference type="AlphaFoldDB" id="A0AAD0SKX9"/>
<comment type="catalytic activity">
    <reaction evidence="9">
        <text>DNA(n) + a 2'-deoxyribonucleoside 5'-triphosphate = DNA(n+1) + diphosphate</text>
        <dbReference type="Rhea" id="RHEA:22508"/>
        <dbReference type="Rhea" id="RHEA-COMP:17339"/>
        <dbReference type="Rhea" id="RHEA-COMP:17340"/>
        <dbReference type="ChEBI" id="CHEBI:33019"/>
        <dbReference type="ChEBI" id="CHEBI:61560"/>
        <dbReference type="ChEBI" id="CHEBI:173112"/>
        <dbReference type="EC" id="2.7.7.49"/>
    </reaction>
</comment>
<evidence type="ECO:0000256" key="2">
    <source>
        <dbReference type="ARBA" id="ARBA00022679"/>
    </source>
</evidence>
<evidence type="ECO:0000256" key="6">
    <source>
        <dbReference type="ARBA" id="ARBA00022918"/>
    </source>
</evidence>
<keyword evidence="2" id="KW-0808">Transferase</keyword>
<dbReference type="InterPro" id="IPR000477">
    <property type="entry name" value="RT_dom"/>
</dbReference>
<dbReference type="GO" id="GO:0003723">
    <property type="term" value="F:RNA binding"/>
    <property type="evidence" value="ECO:0007669"/>
    <property type="project" value="InterPro"/>
</dbReference>
<organism evidence="11 12">
    <name type="scientific">Lonsdalea britannica</name>
    <dbReference type="NCBI Taxonomy" id="1082704"/>
    <lineage>
        <taxon>Bacteria</taxon>
        <taxon>Pseudomonadati</taxon>
        <taxon>Pseudomonadota</taxon>
        <taxon>Gammaproteobacteria</taxon>
        <taxon>Enterobacterales</taxon>
        <taxon>Pectobacteriaceae</taxon>
        <taxon>Lonsdalea</taxon>
    </lineage>
</organism>
<keyword evidence="3" id="KW-0548">Nucleotidyltransferase</keyword>
<evidence type="ECO:0000256" key="1">
    <source>
        <dbReference type="ARBA" id="ARBA00012493"/>
    </source>
</evidence>
<evidence type="ECO:0000256" key="7">
    <source>
        <dbReference type="ARBA" id="ARBA00023118"/>
    </source>
</evidence>
<dbReference type="PANTHER" id="PTHR34047:SF7">
    <property type="entry name" value="RNA-DIRECTED DNA POLYMERASE"/>
    <property type="match status" value="1"/>
</dbReference>
<dbReference type="Proteomes" id="UP000263881">
    <property type="component" value="Chromosome"/>
</dbReference>
<dbReference type="RefSeq" id="WP_094117815.1">
    <property type="nucleotide sequence ID" value="NZ_CP023009.1"/>
</dbReference>
<evidence type="ECO:0000256" key="9">
    <source>
        <dbReference type="ARBA" id="ARBA00048173"/>
    </source>
</evidence>
<dbReference type="InterPro" id="IPR051083">
    <property type="entry name" value="GrpII_Intron_Splice-Mob/Def"/>
</dbReference>
<dbReference type="GO" id="GO:0003964">
    <property type="term" value="F:RNA-directed DNA polymerase activity"/>
    <property type="evidence" value="ECO:0007669"/>
    <property type="project" value="UniProtKB-KW"/>
</dbReference>
<dbReference type="InterPro" id="IPR043502">
    <property type="entry name" value="DNA/RNA_pol_sf"/>
</dbReference>
<evidence type="ECO:0000259" key="10">
    <source>
        <dbReference type="PROSITE" id="PS50878"/>
    </source>
</evidence>
<dbReference type="PANTHER" id="PTHR34047">
    <property type="entry name" value="NUCLEAR INTRON MATURASE 1, MITOCHONDRIAL-RELATED"/>
    <property type="match status" value="1"/>
</dbReference>
<dbReference type="CDD" id="cd03487">
    <property type="entry name" value="RT_Bac_retron_II"/>
    <property type="match status" value="1"/>
</dbReference>
<proteinExistence type="inferred from homology"/>
<sequence length="321" mass="37303">MRLNLYAKLIEIQPRSRRQIDRFLANAPNKYKVYTIPKRDIGERIIAQPSRELKKFQHYIISILESLFEIHTSAIAYRKGTGIKQNANMHSANPYILKMDFSNFFNSITPDLFFLACKWNNYSLSAAEERLLTKALFWNKSKTQDGRLALSIGAPSSPLVSNIIMYLFDEEFNTLCKDNGIVYSRYADDLTFSTSHKNLLFSLPDKVRAFLFKHYNNRITLNERKTVFTSKAHNRHITGVTLTNEGTLSVGRERKRLISSLVHKYKLGLLEPDMVYYLQGLLSFASYIEPNFRFRLARKYSAETITKLIKLRKADGKFKKQ</sequence>
<keyword evidence="6 11" id="KW-0695">RNA-directed DNA polymerase</keyword>
<name>A0AAD0SKX9_9GAMM</name>
<evidence type="ECO:0000256" key="4">
    <source>
        <dbReference type="ARBA" id="ARBA00022723"/>
    </source>
</evidence>
<dbReference type="GO" id="GO:0051607">
    <property type="term" value="P:defense response to virus"/>
    <property type="evidence" value="ECO:0007669"/>
    <property type="project" value="UniProtKB-KW"/>
</dbReference>
<dbReference type="Pfam" id="PF00078">
    <property type="entry name" value="RVT_1"/>
    <property type="match status" value="1"/>
</dbReference>
<dbReference type="NCBIfam" id="NF038233">
    <property type="entry name" value="retron_St85_RT"/>
    <property type="match status" value="1"/>
</dbReference>
<feature type="domain" description="Reverse transcriptase" evidence="10">
    <location>
        <begin position="17"/>
        <end position="242"/>
    </location>
</feature>
<reference evidence="11 12" key="1">
    <citation type="submission" date="2017-08" db="EMBL/GenBank/DDBJ databases">
        <title>Comparative genomics of bacteria isolated from necrotic lesions of AOD affected trees.</title>
        <authorList>
            <person name="Doonan J."/>
            <person name="Denman S."/>
            <person name="McDonald J.E."/>
        </authorList>
    </citation>
    <scope>NUCLEOTIDE SEQUENCE [LARGE SCALE GENOMIC DNA]</scope>
    <source>
        <strain evidence="11 12">477</strain>
    </source>
</reference>
<keyword evidence="7" id="KW-0051">Antiviral defense</keyword>
<keyword evidence="5" id="KW-0460">Magnesium</keyword>
<evidence type="ECO:0000313" key="11">
    <source>
        <dbReference type="EMBL" id="AXW87008.1"/>
    </source>
</evidence>
<gene>
    <name evidence="11" type="ORF">CKQ53_08445</name>
</gene>
<protein>
    <recommendedName>
        <fullName evidence="1">RNA-directed DNA polymerase</fullName>
        <ecNumber evidence="1">2.7.7.49</ecNumber>
    </recommendedName>
</protein>
<keyword evidence="4" id="KW-0479">Metal-binding</keyword>
<dbReference type="PROSITE" id="PS50878">
    <property type="entry name" value="RT_POL"/>
    <property type="match status" value="1"/>
</dbReference>
<comment type="similarity">
    <text evidence="8">Belongs to the bacterial reverse transcriptase family.</text>
</comment>
<keyword evidence="12" id="KW-1185">Reference proteome</keyword>
<evidence type="ECO:0000256" key="3">
    <source>
        <dbReference type="ARBA" id="ARBA00022695"/>
    </source>
</evidence>
<accession>A0AAD0SKX9</accession>